<name>A0A0D5Y6C0_9PSED</name>
<evidence type="ECO:0000256" key="4">
    <source>
        <dbReference type="ARBA" id="ARBA00006038"/>
    </source>
</evidence>
<dbReference type="PATRIC" id="fig|587753.10.peg.5071"/>
<evidence type="ECO:0000256" key="10">
    <source>
        <dbReference type="ARBA" id="ARBA00022764"/>
    </source>
</evidence>
<dbReference type="InterPro" id="IPR031811">
    <property type="entry name" value="ALGX/ALGJ_SGNH-like"/>
</dbReference>
<evidence type="ECO:0000256" key="11">
    <source>
        <dbReference type="ARBA" id="ARBA00022841"/>
    </source>
</evidence>
<keyword evidence="8 16" id="KW-0808">Transferase</keyword>
<evidence type="ECO:0000256" key="12">
    <source>
        <dbReference type="ARBA" id="ARBA00023136"/>
    </source>
</evidence>
<dbReference type="RefSeq" id="WP_045885531.1">
    <property type="nucleotide sequence ID" value="NZ_CP011110.1"/>
</dbReference>
<evidence type="ECO:0000259" key="15">
    <source>
        <dbReference type="Pfam" id="PF16822"/>
    </source>
</evidence>
<gene>
    <name evidence="16" type="ORF">PCL1606_50800</name>
</gene>
<dbReference type="GO" id="GO:0042597">
    <property type="term" value="C:periplasmic space"/>
    <property type="evidence" value="ECO:0007669"/>
    <property type="project" value="UniProtKB-SubCell"/>
</dbReference>
<reference evidence="16 17" key="1">
    <citation type="journal article" date="2015" name="Mol. Plant Microbe Interact.">
        <title>Comparative Genomic Analysis of Pseudomonas chlororaphis PCL1606 Reveals New Insight into Antifungal Compounds Involved in Biocontrol.</title>
        <authorList>
            <person name="Calderon C.E."/>
            <person name="Ramos C."/>
            <person name="de Vicente A."/>
            <person name="Cazorla F.M."/>
        </authorList>
    </citation>
    <scope>NUCLEOTIDE SEQUENCE [LARGE SCALE GENOMIC DNA]</scope>
    <source>
        <strain evidence="16 17">PCL1606</strain>
    </source>
</reference>
<evidence type="ECO:0000256" key="1">
    <source>
        <dbReference type="ARBA" id="ARBA00004418"/>
    </source>
</evidence>
<comment type="similarity">
    <text evidence="4">Belongs to the AlgJ family.</text>
</comment>
<evidence type="ECO:0000256" key="6">
    <source>
        <dbReference type="ARBA" id="ARBA00022475"/>
    </source>
</evidence>
<evidence type="ECO:0000313" key="16">
    <source>
        <dbReference type="EMBL" id="AKA26527.1"/>
    </source>
</evidence>
<dbReference type="Pfam" id="PF16822">
    <property type="entry name" value="ALGX"/>
    <property type="match status" value="1"/>
</dbReference>
<feature type="domain" description="AlgX/AlgJ SGNH hydrolase-like" evidence="15">
    <location>
        <begin position="81"/>
        <end position="347"/>
    </location>
</feature>
<keyword evidence="9" id="KW-0732">Signal</keyword>
<dbReference type="GO" id="GO:0016746">
    <property type="term" value="F:acyltransferase activity"/>
    <property type="evidence" value="ECO:0007669"/>
    <property type="project" value="UniProtKB-KW"/>
</dbReference>
<proteinExistence type="inferred from homology"/>
<accession>A0A0D5Y6C0</accession>
<evidence type="ECO:0000256" key="13">
    <source>
        <dbReference type="ARBA" id="ARBA00023315"/>
    </source>
</evidence>
<dbReference type="KEGG" id="pcz:PCL1606_50800"/>
<keyword evidence="6" id="KW-1003">Cell membrane</keyword>
<dbReference type="CDD" id="cd14442">
    <property type="entry name" value="AlgJ_like"/>
    <property type="match status" value="1"/>
</dbReference>
<comment type="pathway">
    <text evidence="3">Glycan biosynthesis; alginate biosynthesis.</text>
</comment>
<evidence type="ECO:0000256" key="9">
    <source>
        <dbReference type="ARBA" id="ARBA00022729"/>
    </source>
</evidence>
<keyword evidence="12" id="KW-0472">Membrane</keyword>
<organism evidence="16 17">
    <name type="scientific">Pseudomonas chlororaphis</name>
    <dbReference type="NCBI Taxonomy" id="587753"/>
    <lineage>
        <taxon>Bacteria</taxon>
        <taxon>Pseudomonadati</taxon>
        <taxon>Pseudomonadota</taxon>
        <taxon>Gammaproteobacteria</taxon>
        <taxon>Pseudomonadales</taxon>
        <taxon>Pseudomonadaceae</taxon>
        <taxon>Pseudomonas</taxon>
    </lineage>
</organism>
<dbReference type="GO" id="GO:0042121">
    <property type="term" value="P:alginic acid biosynthetic process"/>
    <property type="evidence" value="ECO:0007669"/>
    <property type="project" value="UniProtKB-UniPathway"/>
</dbReference>
<evidence type="ECO:0000256" key="7">
    <source>
        <dbReference type="ARBA" id="ARBA00022519"/>
    </source>
</evidence>
<dbReference type="UniPathway" id="UPA00286"/>
<evidence type="ECO:0000256" key="2">
    <source>
        <dbReference type="ARBA" id="ARBA00004587"/>
    </source>
</evidence>
<evidence type="ECO:0000256" key="8">
    <source>
        <dbReference type="ARBA" id="ARBA00022679"/>
    </source>
</evidence>
<dbReference type="OrthoDB" id="9760774at2"/>
<dbReference type="InterPro" id="IPR034657">
    <property type="entry name" value="AlgJ"/>
</dbReference>
<sequence length="391" mass="43589">MTRSLRILYIGLFLVLLLALGLWSVRSFFGFSTSNDATVLNGRWAKAVETHYDDEFPIKRLGTNLWAALDFKLFNEGRPGVVLGRDQWLYSDEEFHPVVNEELNLQGNYALVEGVRQTLKERGVKLVMAIVPAKVRLYPEHLGDVQPARIHANLYQDFHARVAADKILAPDLLGPLQQAKQNGQQVFLRTDTHWTPAGAEIAANQLARAIADKAPLMGQPQRFVTEAEQTVVHKGDLRLFLPLDPLFENLMPAKEALQKRVTRAADDQPAADDALFADNEVPVALVGTSYSANPSWNFVGALKQALHSDVVSYAEDGHGPILPMLSYLKSDAFKNSPPQVLIWEFPERYLPVNNEIGDADPQWVAELKQAGARQQNLAINNKSETPDRAQN</sequence>
<keyword evidence="10" id="KW-0574">Periplasm</keyword>
<dbReference type="EMBL" id="CP011110">
    <property type="protein sequence ID" value="AKA26527.1"/>
    <property type="molecule type" value="Genomic_DNA"/>
</dbReference>
<evidence type="ECO:0000313" key="17">
    <source>
        <dbReference type="Proteomes" id="UP000032748"/>
    </source>
</evidence>
<keyword evidence="7" id="KW-0997">Cell inner membrane</keyword>
<keyword evidence="11" id="KW-0016">Alginate biosynthesis</keyword>
<protein>
    <recommendedName>
        <fullName evidence="5">Probable alginate O-acetylase AlgJ</fullName>
    </recommendedName>
    <alternativeName>
        <fullName evidence="14">Alginate biosynthesis protein AlgJ</fullName>
    </alternativeName>
</protein>
<evidence type="ECO:0000256" key="14">
    <source>
        <dbReference type="ARBA" id="ARBA00031031"/>
    </source>
</evidence>
<dbReference type="AlphaFoldDB" id="A0A0D5Y6C0"/>
<evidence type="ECO:0000256" key="3">
    <source>
        <dbReference type="ARBA" id="ARBA00005182"/>
    </source>
</evidence>
<comment type="subcellular location">
    <subcellularLocation>
        <location evidence="2">Cell inner membrane</location>
        <topology evidence="2">Peripheral membrane protein</topology>
        <orientation evidence="2">Periplasmic side</orientation>
    </subcellularLocation>
    <subcellularLocation>
        <location evidence="1">Periplasm</location>
    </subcellularLocation>
</comment>
<evidence type="ECO:0000256" key="5">
    <source>
        <dbReference type="ARBA" id="ARBA00016086"/>
    </source>
</evidence>
<dbReference type="Proteomes" id="UP000032748">
    <property type="component" value="Chromosome"/>
</dbReference>
<dbReference type="GO" id="GO:0005886">
    <property type="term" value="C:plasma membrane"/>
    <property type="evidence" value="ECO:0007669"/>
    <property type="project" value="UniProtKB-SubCell"/>
</dbReference>
<keyword evidence="13" id="KW-0012">Acyltransferase</keyword>